<dbReference type="AlphaFoldDB" id="A0A7C5R7C8"/>
<evidence type="ECO:0000256" key="1">
    <source>
        <dbReference type="SAM" id="Phobius"/>
    </source>
</evidence>
<feature type="transmembrane region" description="Helical" evidence="1">
    <location>
        <begin position="122"/>
        <end position="149"/>
    </location>
</feature>
<keyword evidence="1" id="KW-1133">Transmembrane helix</keyword>
<feature type="transmembrane region" description="Helical" evidence="1">
    <location>
        <begin position="20"/>
        <end position="39"/>
    </location>
</feature>
<organism evidence="2">
    <name type="scientific">Hellea balneolensis</name>
    <dbReference type="NCBI Taxonomy" id="287478"/>
    <lineage>
        <taxon>Bacteria</taxon>
        <taxon>Pseudomonadati</taxon>
        <taxon>Pseudomonadota</taxon>
        <taxon>Alphaproteobacteria</taxon>
        <taxon>Maricaulales</taxon>
        <taxon>Robiginitomaculaceae</taxon>
        <taxon>Hellea</taxon>
    </lineage>
</organism>
<gene>
    <name evidence="2" type="ORF">ENJ42_03020</name>
</gene>
<feature type="transmembrane region" description="Helical" evidence="1">
    <location>
        <begin position="77"/>
        <end position="102"/>
    </location>
</feature>
<proteinExistence type="predicted"/>
<sequence length="285" mass="31542">MPLFLRALPLSFQTYWRYLILLPFLAIAAFVLSVIGSFIPFVSYLVPAAVSAYLVLMGLRCALVARGHYNRPSNKQLLFASFVYGILNIVATYLVTIITGVVMRRDMNVIAESGPVIHDNNLLPHIFGLVSIYLILTSVFASAIAVPMTEAASARPRGPDNGYFFGFGAGIFSLFVVMLVWAFGGQFLAFFGEVRTLFLMIITALNAALQGEDIPWKWNFGTAYLLGGTLFMAWASSWFFATAVLAWEKAGQRKKQESKDAIEAQRISSDDLRALRKARQQGRGT</sequence>
<reference evidence="2" key="1">
    <citation type="journal article" date="2020" name="mSystems">
        <title>Genome- and Community-Level Interaction Insights into Carbon Utilization and Element Cycling Functions of Hydrothermarchaeota in Hydrothermal Sediment.</title>
        <authorList>
            <person name="Zhou Z."/>
            <person name="Liu Y."/>
            <person name="Xu W."/>
            <person name="Pan J."/>
            <person name="Luo Z.H."/>
            <person name="Li M."/>
        </authorList>
    </citation>
    <scope>NUCLEOTIDE SEQUENCE [LARGE SCALE GENOMIC DNA]</scope>
    <source>
        <strain evidence="2">HyVt-485</strain>
    </source>
</reference>
<evidence type="ECO:0000313" key="2">
    <source>
        <dbReference type="EMBL" id="HHL42567.1"/>
    </source>
</evidence>
<name>A0A7C5R7C8_9PROT</name>
<protein>
    <submittedName>
        <fullName evidence="2">Uncharacterized protein</fullName>
    </submittedName>
</protein>
<feature type="transmembrane region" description="Helical" evidence="1">
    <location>
        <begin position="45"/>
        <end position="65"/>
    </location>
</feature>
<keyword evidence="1" id="KW-0472">Membrane</keyword>
<feature type="transmembrane region" description="Helical" evidence="1">
    <location>
        <begin position="161"/>
        <end position="181"/>
    </location>
</feature>
<comment type="caution">
    <text evidence="2">The sequence shown here is derived from an EMBL/GenBank/DDBJ whole genome shotgun (WGS) entry which is preliminary data.</text>
</comment>
<feature type="transmembrane region" description="Helical" evidence="1">
    <location>
        <begin position="187"/>
        <end position="209"/>
    </location>
</feature>
<accession>A0A7C5R7C8</accession>
<feature type="transmembrane region" description="Helical" evidence="1">
    <location>
        <begin position="221"/>
        <end position="247"/>
    </location>
</feature>
<dbReference type="EMBL" id="DRMJ01000146">
    <property type="protein sequence ID" value="HHL42567.1"/>
    <property type="molecule type" value="Genomic_DNA"/>
</dbReference>
<keyword evidence="1" id="KW-0812">Transmembrane</keyword>
<dbReference type="Proteomes" id="UP000885830">
    <property type="component" value="Unassembled WGS sequence"/>
</dbReference>